<evidence type="ECO:0000313" key="1">
    <source>
        <dbReference type="EMBL" id="PTW56677.1"/>
    </source>
</evidence>
<gene>
    <name evidence="1" type="ORF">C8N35_111140</name>
</gene>
<name>A0A2T5UYV6_9HYPH</name>
<protein>
    <submittedName>
        <fullName evidence="1">Uncharacterized protein</fullName>
    </submittedName>
</protein>
<dbReference type="Proteomes" id="UP000244081">
    <property type="component" value="Unassembled WGS sequence"/>
</dbReference>
<evidence type="ECO:0000313" key="2">
    <source>
        <dbReference type="Proteomes" id="UP000244081"/>
    </source>
</evidence>
<reference evidence="1 2" key="1">
    <citation type="submission" date="2018-04" db="EMBL/GenBank/DDBJ databases">
        <title>Genomic Encyclopedia of Archaeal and Bacterial Type Strains, Phase II (KMG-II): from individual species to whole genera.</title>
        <authorList>
            <person name="Goeker M."/>
        </authorList>
    </citation>
    <scope>NUCLEOTIDE SEQUENCE [LARGE SCALE GENOMIC DNA]</scope>
    <source>
        <strain evidence="1 2">DSM 23382</strain>
    </source>
</reference>
<dbReference type="EMBL" id="QAYG01000011">
    <property type="protein sequence ID" value="PTW56677.1"/>
    <property type="molecule type" value="Genomic_DNA"/>
</dbReference>
<organism evidence="1 2">
    <name type="scientific">Breoghania corrubedonensis</name>
    <dbReference type="NCBI Taxonomy" id="665038"/>
    <lineage>
        <taxon>Bacteria</taxon>
        <taxon>Pseudomonadati</taxon>
        <taxon>Pseudomonadota</taxon>
        <taxon>Alphaproteobacteria</taxon>
        <taxon>Hyphomicrobiales</taxon>
        <taxon>Stappiaceae</taxon>
        <taxon>Breoghania</taxon>
    </lineage>
</organism>
<dbReference type="AlphaFoldDB" id="A0A2T5UYV6"/>
<dbReference type="RefSeq" id="WP_107991705.1">
    <property type="nucleotide sequence ID" value="NZ_QAYG01000011.1"/>
</dbReference>
<sequence length="334" mass="35112">MDPTISLKSALSLLLPQQTQAEDGGSVAQSGQAGTAETAAGAATIGAVFQDFFRTSSNLGVLGLHPPRNAGDIEAILAQVSLTVDQLASESDGLKGIARAVRRRNVLSEMTGNFANAAGLRQGIADKTVEMETKTATRDGMNGQLAALNAQASQLSAAIPGLEGDDKTKAEQALAVLKDQISTLSSEIGVLNDQLNVLSGEISDLNDALSVLNLFGDFLGSFILKAMYQTDEIQSEDTQEYASSGQKEEKIRDILPLLENIFEVRLEDEAIQEFIADNDLSEGDVEAVLEKAVGLLASVFSALETLIQSSDLAEFDPNAAAAATDKGGRLQIAL</sequence>
<comment type="caution">
    <text evidence="1">The sequence shown here is derived from an EMBL/GenBank/DDBJ whole genome shotgun (WGS) entry which is preliminary data.</text>
</comment>
<dbReference type="Gene3D" id="1.20.5.340">
    <property type="match status" value="1"/>
</dbReference>
<accession>A0A2T5UYV6</accession>
<proteinExistence type="predicted"/>
<keyword evidence="2" id="KW-1185">Reference proteome</keyword>